<evidence type="ECO:0000313" key="1">
    <source>
        <dbReference type="EMBL" id="GFY14327.1"/>
    </source>
</evidence>
<accession>A0A8X6SI98</accession>
<name>A0A8X6SI98_TRICX</name>
<sequence>MPGPLGYRNPLSRFEVTMLAWCESLVRGRGENGQAGPSRGERNFLLGFECAEWKEILPQRMPNSKG</sequence>
<protein>
    <submittedName>
        <fullName evidence="1">Uncharacterized protein</fullName>
    </submittedName>
</protein>
<gene>
    <name evidence="1" type="ORF">TNCV_1020921</name>
</gene>
<dbReference type="Proteomes" id="UP000887159">
    <property type="component" value="Unassembled WGS sequence"/>
</dbReference>
<reference evidence="1" key="1">
    <citation type="submission" date="2020-08" db="EMBL/GenBank/DDBJ databases">
        <title>Multicomponent nature underlies the extraordinary mechanical properties of spider dragline silk.</title>
        <authorList>
            <person name="Kono N."/>
            <person name="Nakamura H."/>
            <person name="Mori M."/>
            <person name="Yoshida Y."/>
            <person name="Ohtoshi R."/>
            <person name="Malay A.D."/>
            <person name="Moran D.A.P."/>
            <person name="Tomita M."/>
            <person name="Numata K."/>
            <person name="Arakawa K."/>
        </authorList>
    </citation>
    <scope>NUCLEOTIDE SEQUENCE</scope>
</reference>
<proteinExistence type="predicted"/>
<dbReference type="EMBL" id="BMAU01021328">
    <property type="protein sequence ID" value="GFY14327.1"/>
    <property type="molecule type" value="Genomic_DNA"/>
</dbReference>
<dbReference type="AlphaFoldDB" id="A0A8X6SI98"/>
<comment type="caution">
    <text evidence="1">The sequence shown here is derived from an EMBL/GenBank/DDBJ whole genome shotgun (WGS) entry which is preliminary data.</text>
</comment>
<organism evidence="1 2">
    <name type="scientific">Trichonephila clavipes</name>
    <name type="common">Golden silk orbweaver</name>
    <name type="synonym">Nephila clavipes</name>
    <dbReference type="NCBI Taxonomy" id="2585209"/>
    <lineage>
        <taxon>Eukaryota</taxon>
        <taxon>Metazoa</taxon>
        <taxon>Ecdysozoa</taxon>
        <taxon>Arthropoda</taxon>
        <taxon>Chelicerata</taxon>
        <taxon>Arachnida</taxon>
        <taxon>Araneae</taxon>
        <taxon>Araneomorphae</taxon>
        <taxon>Entelegynae</taxon>
        <taxon>Araneoidea</taxon>
        <taxon>Nephilidae</taxon>
        <taxon>Trichonephila</taxon>
    </lineage>
</organism>
<evidence type="ECO:0000313" key="2">
    <source>
        <dbReference type="Proteomes" id="UP000887159"/>
    </source>
</evidence>
<keyword evidence="2" id="KW-1185">Reference proteome</keyword>